<evidence type="ECO:0000256" key="2">
    <source>
        <dbReference type="ARBA" id="ARBA00022980"/>
    </source>
</evidence>
<accession>A0ABT1L5A8</accession>
<keyword evidence="2 6" id="KW-0689">Ribosomal protein</keyword>
<evidence type="ECO:0000256" key="5">
    <source>
        <dbReference type="ARBA" id="ARBA00035488"/>
    </source>
</evidence>
<name>A0ABT1L5A8_9GAMM</name>
<dbReference type="GO" id="GO:0005840">
    <property type="term" value="C:ribosome"/>
    <property type="evidence" value="ECO:0007669"/>
    <property type="project" value="UniProtKB-KW"/>
</dbReference>
<evidence type="ECO:0000256" key="3">
    <source>
        <dbReference type="ARBA" id="ARBA00023274"/>
    </source>
</evidence>
<dbReference type="SUPFAM" id="SSF57829">
    <property type="entry name" value="Zn-binding ribosomal proteins"/>
    <property type="match status" value="1"/>
</dbReference>
<sequence length="64" mass="7401">MAKCSPKASKKGRLVIKLVHKATGEFYTTTINDKTRKEEQKSKLSLMKYSKKLRKKVLFVQEKA</sequence>
<organism evidence="6 7">
    <name type="scientific">Candidatus Synchoanobacter obligatus</name>
    <dbReference type="NCBI Taxonomy" id="2919597"/>
    <lineage>
        <taxon>Bacteria</taxon>
        <taxon>Pseudomonadati</taxon>
        <taxon>Pseudomonadota</taxon>
        <taxon>Gammaproteobacteria</taxon>
        <taxon>Candidatus Comchoanobacterales</taxon>
        <taxon>Candidatus Comchoanobacteraceae</taxon>
        <taxon>Candidatus Synchoanobacter</taxon>
    </lineage>
</organism>
<evidence type="ECO:0000313" key="6">
    <source>
        <dbReference type="EMBL" id="MCP8352279.1"/>
    </source>
</evidence>
<protein>
    <recommendedName>
        <fullName evidence="4">Large ribosomal subunit protein bL33</fullName>
    </recommendedName>
    <alternativeName>
        <fullName evidence="5">50S ribosomal protein L33</fullName>
    </alternativeName>
</protein>
<keyword evidence="3" id="KW-0687">Ribonucleoprotein</keyword>
<evidence type="ECO:0000256" key="4">
    <source>
        <dbReference type="ARBA" id="ARBA00035176"/>
    </source>
</evidence>
<dbReference type="Proteomes" id="UP001320768">
    <property type="component" value="Unassembled WGS sequence"/>
</dbReference>
<reference evidence="6 7" key="1">
    <citation type="journal article" date="2022" name="Nat. Microbiol.">
        <title>The microbiome of a bacterivorous marine choanoflagellate contains a resource-demanding obligate bacterial associate.</title>
        <authorList>
            <person name="Needham D.M."/>
            <person name="Poirier C."/>
            <person name="Bachy C."/>
            <person name="George E.E."/>
            <person name="Wilken S."/>
            <person name="Yung C.C.M."/>
            <person name="Limardo A.J."/>
            <person name="Morando M."/>
            <person name="Sudek L."/>
            <person name="Malmstrom R.R."/>
            <person name="Keeling P.J."/>
            <person name="Santoro A.E."/>
            <person name="Worden A.Z."/>
        </authorList>
    </citation>
    <scope>NUCLEOTIDE SEQUENCE [LARGE SCALE GENOMIC DNA]</scope>
    <source>
        <strain evidence="6 7">Comchoano-2</strain>
    </source>
</reference>
<evidence type="ECO:0000256" key="1">
    <source>
        <dbReference type="ARBA" id="ARBA00007596"/>
    </source>
</evidence>
<dbReference type="EMBL" id="JAKUDN010000002">
    <property type="protein sequence ID" value="MCP8352279.1"/>
    <property type="molecule type" value="Genomic_DNA"/>
</dbReference>
<dbReference type="Gene3D" id="2.20.28.120">
    <property type="entry name" value="Ribosomal protein L33"/>
    <property type="match status" value="1"/>
</dbReference>
<gene>
    <name evidence="6" type="primary">rpmG</name>
    <name evidence="6" type="ORF">MKS91_03130</name>
</gene>
<evidence type="ECO:0000313" key="7">
    <source>
        <dbReference type="Proteomes" id="UP001320768"/>
    </source>
</evidence>
<comment type="caution">
    <text evidence="6">The sequence shown here is derived from an EMBL/GenBank/DDBJ whole genome shotgun (WGS) entry which is preliminary data.</text>
</comment>
<dbReference type="RefSeq" id="WP_258569385.1">
    <property type="nucleotide sequence ID" value="NZ_JAKUDN010000002.1"/>
</dbReference>
<comment type="similarity">
    <text evidence="1">Belongs to the bacterial ribosomal protein bL33 family.</text>
</comment>
<dbReference type="Pfam" id="PF00471">
    <property type="entry name" value="Ribosomal_L33"/>
    <property type="match status" value="1"/>
</dbReference>
<keyword evidence="7" id="KW-1185">Reference proteome</keyword>
<dbReference type="InterPro" id="IPR011332">
    <property type="entry name" value="Ribosomal_zn-bd"/>
</dbReference>
<dbReference type="NCBIfam" id="TIGR01023">
    <property type="entry name" value="rpmG_bact"/>
    <property type="match status" value="1"/>
</dbReference>
<dbReference type="InterPro" id="IPR001705">
    <property type="entry name" value="Ribosomal_bL33"/>
</dbReference>
<dbReference type="InterPro" id="IPR038584">
    <property type="entry name" value="Ribosomal_bL33_sf"/>
</dbReference>
<proteinExistence type="inferred from homology"/>